<dbReference type="EMBL" id="JAGGKP010000007">
    <property type="protein sequence ID" value="MBP1937844.1"/>
    <property type="molecule type" value="Genomic_DNA"/>
</dbReference>
<dbReference type="InterPro" id="IPR008307">
    <property type="entry name" value="UCP018957"/>
</dbReference>
<dbReference type="InterPro" id="IPR014923">
    <property type="entry name" value="DUF1802"/>
</dbReference>
<protein>
    <recommendedName>
        <fullName evidence="3">DUF1802 family protein</fullName>
    </recommendedName>
</protein>
<comment type="caution">
    <text evidence="1">The sequence shown here is derived from an EMBL/GenBank/DDBJ whole genome shotgun (WGS) entry which is preliminary data.</text>
</comment>
<evidence type="ECO:0000313" key="2">
    <source>
        <dbReference type="Proteomes" id="UP001519273"/>
    </source>
</evidence>
<accession>A0ABS4H5N1</accession>
<dbReference type="Proteomes" id="UP001519273">
    <property type="component" value="Unassembled WGS sequence"/>
</dbReference>
<dbReference type="Pfam" id="PF08819">
    <property type="entry name" value="DUF1802"/>
    <property type="match status" value="1"/>
</dbReference>
<keyword evidence="2" id="KW-1185">Reference proteome</keyword>
<evidence type="ECO:0000313" key="1">
    <source>
        <dbReference type="EMBL" id="MBP1937844.1"/>
    </source>
</evidence>
<sequence length="191" mass="22605">MEQTSLALKEWASTVQALERGSQILLMRKGGIEEETKHFELKSHSFYLYPTYEHQRKELIKPSYQQLVDLSLENWSSEQKNVMIKAYAEVIEDLEIQDEKQLGRLRELHMWTDEFADQRLRWKRKSPLHVLLVRVYRLDNPVEIPIEDEYLGCKSWISVPLALHSNQYTPVLSDEQFASHIRSIKEALNYS</sequence>
<reference evidence="1 2" key="1">
    <citation type="submission" date="2021-03" db="EMBL/GenBank/DDBJ databases">
        <title>Genomic Encyclopedia of Type Strains, Phase IV (KMG-IV): sequencing the most valuable type-strain genomes for metagenomic binning, comparative biology and taxonomic classification.</title>
        <authorList>
            <person name="Goeker M."/>
        </authorList>
    </citation>
    <scope>NUCLEOTIDE SEQUENCE [LARGE SCALE GENOMIC DNA]</scope>
    <source>
        <strain evidence="1 2">DSM 23491</strain>
    </source>
</reference>
<dbReference type="RefSeq" id="WP_209851217.1">
    <property type="nucleotide sequence ID" value="NZ_CBCRVE010000004.1"/>
</dbReference>
<proteinExistence type="predicted"/>
<gene>
    <name evidence="1" type="ORF">J2Z20_002759</name>
</gene>
<dbReference type="PIRSF" id="PIRSF018957">
    <property type="entry name" value="UCP018957"/>
    <property type="match status" value="1"/>
</dbReference>
<evidence type="ECO:0008006" key="3">
    <source>
        <dbReference type="Google" id="ProtNLM"/>
    </source>
</evidence>
<organism evidence="1 2">
    <name type="scientific">Paenibacillus sediminis</name>
    <dbReference type="NCBI Taxonomy" id="664909"/>
    <lineage>
        <taxon>Bacteria</taxon>
        <taxon>Bacillati</taxon>
        <taxon>Bacillota</taxon>
        <taxon>Bacilli</taxon>
        <taxon>Bacillales</taxon>
        <taxon>Paenibacillaceae</taxon>
        <taxon>Paenibacillus</taxon>
    </lineage>
</organism>
<name>A0ABS4H5N1_9BACL</name>